<dbReference type="Pfam" id="PF02579">
    <property type="entry name" value="Nitro_FeMo-Co"/>
    <property type="match status" value="1"/>
</dbReference>
<dbReference type="PANTHER" id="PTHR42983">
    <property type="entry name" value="DINITROGENASE IRON-MOLYBDENUM COFACTOR PROTEIN-RELATED"/>
    <property type="match status" value="1"/>
</dbReference>
<dbReference type="Gene3D" id="3.30.420.130">
    <property type="entry name" value="Dinitrogenase iron-molybdenum cofactor biosynthesis domain"/>
    <property type="match status" value="1"/>
</dbReference>
<dbReference type="EMBL" id="CP002175">
    <property type="protein sequence ID" value="ADO77575.1"/>
    <property type="molecule type" value="Genomic_DNA"/>
</dbReference>
<evidence type="ECO:0000313" key="2">
    <source>
        <dbReference type="EMBL" id="ADO77575.1"/>
    </source>
</evidence>
<gene>
    <name evidence="2" type="ordered locus">Hprae_1448</name>
</gene>
<proteinExistence type="predicted"/>
<reference evidence="2 3" key="2">
    <citation type="journal article" date="2011" name="Stand. Genomic Sci.">
        <title>Complete genome sequence of the extremely halophilic Halanaerobium praevalens type strain (GSL).</title>
        <authorList>
            <person name="Ivanova N."/>
            <person name="Sikorski J."/>
            <person name="Chertkov O."/>
            <person name="Nolan M."/>
            <person name="Lucas S."/>
            <person name="Hammon N."/>
            <person name="Deshpande S."/>
            <person name="Cheng J.F."/>
            <person name="Tapia R."/>
            <person name="Han C."/>
            <person name="Goodwin L."/>
            <person name="Pitluck S."/>
            <person name="Huntemann M."/>
            <person name="Liolios K."/>
            <person name="Pagani I."/>
            <person name="Mavromatis K."/>
            <person name="Ovchinikova G."/>
            <person name="Pati A."/>
            <person name="Chen A."/>
            <person name="Palaniappan K."/>
            <person name="Land M."/>
            <person name="Hauser L."/>
            <person name="Brambilla E.M."/>
            <person name="Kannan K.P."/>
            <person name="Rohde M."/>
            <person name="Tindall B.J."/>
            <person name="Goker M."/>
            <person name="Detter J.C."/>
            <person name="Woyke T."/>
            <person name="Bristow J."/>
            <person name="Eisen J.A."/>
            <person name="Markowitz V."/>
            <person name="Hugenholtz P."/>
            <person name="Kyrpides N.C."/>
            <person name="Klenk H.P."/>
            <person name="Lapidus A."/>
        </authorList>
    </citation>
    <scope>NUCLEOTIDE SEQUENCE [LARGE SCALE GENOMIC DNA]</scope>
    <source>
        <strain evidence="3">ATCC 33744 / DSM 2228 / GSL</strain>
    </source>
</reference>
<dbReference type="AlphaFoldDB" id="E3DNM5"/>
<dbReference type="InterPro" id="IPR036105">
    <property type="entry name" value="DiNase_FeMo-co_biosyn_sf"/>
</dbReference>
<evidence type="ECO:0000313" key="3">
    <source>
        <dbReference type="Proteomes" id="UP000006866"/>
    </source>
</evidence>
<dbReference type="Proteomes" id="UP000006866">
    <property type="component" value="Chromosome"/>
</dbReference>
<dbReference type="PANTHER" id="PTHR42983:SF1">
    <property type="entry name" value="IRON-MOLYBDENUM PROTEIN"/>
    <property type="match status" value="1"/>
</dbReference>
<dbReference type="HOGENOM" id="CLU_104194_0_2_9"/>
<name>E3DNM5_HALPG</name>
<dbReference type="eggNOG" id="COG1433">
    <property type="taxonomic scope" value="Bacteria"/>
</dbReference>
<protein>
    <submittedName>
        <fullName evidence="2">Dinitrogenase iron-molybdenum cofactor biosynthesis protein</fullName>
    </submittedName>
</protein>
<keyword evidence="3" id="KW-1185">Reference proteome</keyword>
<reference evidence="3" key="1">
    <citation type="submission" date="2010-10" db="EMBL/GenBank/DDBJ databases">
        <title>The complete genome of Halanaerobium praevalens DSM 2228.</title>
        <authorList>
            <consortium name="US DOE Joint Genome Institute (JGI-PGF)"/>
            <person name="Lucas S."/>
            <person name="Copeland A."/>
            <person name="Lapidus A."/>
            <person name="Glavina del Rio T."/>
            <person name="Dalin E."/>
            <person name="Tice H."/>
            <person name="Bruce D."/>
            <person name="Goodwin L."/>
            <person name="Pitluck S."/>
            <person name="Kyrpides N."/>
            <person name="Mavromatis K."/>
            <person name="Ivanova N."/>
            <person name="Ovchinnikova G."/>
            <person name="Chertkov O."/>
            <person name="Detter J.C."/>
            <person name="Han C."/>
            <person name="Larimer F."/>
            <person name="Land M."/>
            <person name="Hauser L."/>
            <person name="Markowitz V."/>
            <person name="Cheng J.-F."/>
            <person name="Hugenholtz P."/>
            <person name="Woyke T."/>
            <person name="Wu D."/>
            <person name="Tindall B."/>
            <person name="Pomrenke H.G."/>
            <person name="Brambilla E."/>
            <person name="Klenk H.-P."/>
            <person name="Eisen J.A."/>
        </authorList>
    </citation>
    <scope>NUCLEOTIDE SEQUENCE [LARGE SCALE GENOMIC DNA]</scope>
    <source>
        <strain evidence="3">ATCC 33744 / DSM 2228 / GSL</strain>
    </source>
</reference>
<dbReference type="OrthoDB" id="9807451at2"/>
<accession>E3DNM5</accession>
<dbReference type="STRING" id="572479.Hprae_1448"/>
<dbReference type="SUPFAM" id="SSF53146">
    <property type="entry name" value="Nitrogenase accessory factor-like"/>
    <property type="match status" value="1"/>
</dbReference>
<dbReference type="InterPro" id="IPR003731">
    <property type="entry name" value="Di-Nase_FeMo-co_biosynth"/>
</dbReference>
<feature type="domain" description="Dinitrogenase iron-molybdenum cofactor biosynthesis" evidence="1">
    <location>
        <begin position="14"/>
        <end position="100"/>
    </location>
</feature>
<organism evidence="2 3">
    <name type="scientific">Halanaerobium praevalens (strain ATCC 33744 / DSM 2228 / GSL)</name>
    <dbReference type="NCBI Taxonomy" id="572479"/>
    <lineage>
        <taxon>Bacteria</taxon>
        <taxon>Bacillati</taxon>
        <taxon>Bacillota</taxon>
        <taxon>Clostridia</taxon>
        <taxon>Halanaerobiales</taxon>
        <taxon>Halanaerobiaceae</taxon>
        <taxon>Halanaerobium</taxon>
    </lineage>
</organism>
<dbReference type="RefSeq" id="WP_014553598.1">
    <property type="nucleotide sequence ID" value="NC_017455.1"/>
</dbReference>
<evidence type="ECO:0000259" key="1">
    <source>
        <dbReference type="Pfam" id="PF02579"/>
    </source>
</evidence>
<dbReference type="KEGG" id="hpk:Hprae_1448"/>
<sequence>MKIIIPAVEFGDLKSKIHANFGRANYFALINSENDQVEFIKNEAAAKKSGAGIAAAQLCADQGVDLVTAYHFGPKATKALKTAGIKMLELEDQKLIKDVYNEPEIAKIIDSKK</sequence>
<dbReference type="PATRIC" id="fig|572479.3.peg.1468"/>